<protein>
    <submittedName>
        <fullName evidence="1">Uncharacterized protein</fullName>
    </submittedName>
</protein>
<accession>A0A9E7SS49</accession>
<gene>
    <name evidence="1" type="ORF">BAJUN_03080</name>
</gene>
<evidence type="ECO:0000313" key="1">
    <source>
        <dbReference type="EMBL" id="UTC29914.1"/>
    </source>
</evidence>
<dbReference type="EMBL" id="ON529858">
    <property type="protein sequence ID" value="UTC29914.1"/>
    <property type="molecule type" value="Genomic_DNA"/>
</dbReference>
<evidence type="ECO:0000313" key="2">
    <source>
        <dbReference type="Proteomes" id="UP001057427"/>
    </source>
</evidence>
<reference evidence="1" key="1">
    <citation type="submission" date="2022-05" db="EMBL/GenBank/DDBJ databases">
        <authorList>
            <person name="Friedrich I."/>
            <person name="Poehlein A."/>
            <person name="Schneider D."/>
            <person name="Hertel R."/>
            <person name="Daniel R."/>
        </authorList>
    </citation>
    <scope>NUCLEOTIDE SEQUENCE</scope>
</reference>
<keyword evidence="2" id="KW-1185">Reference proteome</keyword>
<dbReference type="Proteomes" id="UP001057427">
    <property type="component" value="Segment"/>
</dbReference>
<name>A0A9E7SS49_9CAUD</name>
<proteinExistence type="predicted"/>
<sequence length="107" mass="11149">MFTPRTVAARLANKFQPRTTAEKLIALKTAADADHEISVQAADKKHTAVRGEIGTAAATELETIRATLRAAARRADALRGLGVTILSVKGDEAAAALAEQARSAAQA</sequence>
<organism evidence="1 2">
    <name type="scientific">Brevundimonas phage vB_BgoS-Bajun</name>
    <dbReference type="NCBI Taxonomy" id="2948594"/>
    <lineage>
        <taxon>Viruses</taxon>
        <taxon>Duplodnaviria</taxon>
        <taxon>Heunggongvirae</taxon>
        <taxon>Uroviricota</taxon>
        <taxon>Caudoviricetes</taxon>
        <taxon>Dolichocephalovirinae</taxon>
    </lineage>
</organism>